<feature type="coiled-coil region" evidence="1">
    <location>
        <begin position="260"/>
        <end position="301"/>
    </location>
</feature>
<evidence type="ECO:0000256" key="1">
    <source>
        <dbReference type="SAM" id="Coils"/>
    </source>
</evidence>
<feature type="transmembrane region" description="Helical" evidence="2">
    <location>
        <begin position="59"/>
        <end position="79"/>
    </location>
</feature>
<keyword evidence="2" id="KW-1133">Transmembrane helix</keyword>
<dbReference type="Proteomes" id="UP000190667">
    <property type="component" value="Unassembled WGS sequence"/>
</dbReference>
<gene>
    <name evidence="3" type="ORF">BTJ39_15890</name>
</gene>
<keyword evidence="4" id="KW-1185">Reference proteome</keyword>
<feature type="transmembrane region" description="Helical" evidence="2">
    <location>
        <begin position="12"/>
        <end position="39"/>
    </location>
</feature>
<evidence type="ECO:0000313" key="4">
    <source>
        <dbReference type="Proteomes" id="UP000190667"/>
    </source>
</evidence>
<protein>
    <submittedName>
        <fullName evidence="3">CAP-Gly protein</fullName>
    </submittedName>
</protein>
<keyword evidence="1" id="KW-0175">Coiled coil</keyword>
<accession>A0A1S8YK72</accession>
<evidence type="ECO:0000256" key="2">
    <source>
        <dbReference type="SAM" id="Phobius"/>
    </source>
</evidence>
<proteinExistence type="predicted"/>
<dbReference type="EMBL" id="MRUL01000011">
    <property type="protein sequence ID" value="OON39116.1"/>
    <property type="molecule type" value="Genomic_DNA"/>
</dbReference>
<evidence type="ECO:0000313" key="3">
    <source>
        <dbReference type="EMBL" id="OON39116.1"/>
    </source>
</evidence>
<dbReference type="STRING" id="1926881.BTJ39_15890"/>
<keyword evidence="2" id="KW-0812">Transmembrane</keyword>
<dbReference type="RefSeq" id="WP_078003665.1">
    <property type="nucleotide sequence ID" value="NZ_MRUL01000011.1"/>
</dbReference>
<feature type="transmembrane region" description="Helical" evidence="2">
    <location>
        <begin position="91"/>
        <end position="113"/>
    </location>
</feature>
<reference evidence="3 4" key="1">
    <citation type="submission" date="2016-12" db="EMBL/GenBank/DDBJ databases">
        <title>Izhakiella australiana sp. nov. of genus Izhakiella isolated from Australian desert.</title>
        <authorList>
            <person name="Ji M."/>
        </authorList>
    </citation>
    <scope>NUCLEOTIDE SEQUENCE [LARGE SCALE GENOMIC DNA]</scope>
    <source>
        <strain evidence="3 4">D4N98</strain>
    </source>
</reference>
<comment type="caution">
    <text evidence="3">The sequence shown here is derived from an EMBL/GenBank/DDBJ whole genome shotgun (WGS) entry which is preliminary data.</text>
</comment>
<feature type="transmembrane region" description="Helical" evidence="2">
    <location>
        <begin position="309"/>
        <end position="332"/>
    </location>
</feature>
<dbReference type="OrthoDB" id="2154696at2"/>
<organism evidence="3 4">
    <name type="scientific">Izhakiella australiensis</name>
    <dbReference type="NCBI Taxonomy" id="1926881"/>
    <lineage>
        <taxon>Bacteria</taxon>
        <taxon>Pseudomonadati</taxon>
        <taxon>Pseudomonadota</taxon>
        <taxon>Gammaproteobacteria</taxon>
        <taxon>Enterobacterales</taxon>
        <taxon>Erwiniaceae</taxon>
        <taxon>Izhakiella</taxon>
    </lineage>
</organism>
<sequence length="343" mass="36403">MELTSDMALTRRISWGSIIAGIFTVMAVSLLLSLLGTSLGMAMISPKSDDIVNGADTTALIWTLVSLLISLACGAFITGRLAGVDGIIHGFLVWSTSLIIAAVLGFAAIGGIISMAGSAIGSVASFSGNVASSAAQAGGKGLSSLTDNVFNQLSINTDVDEMNTDQKITNALKKSHIETLQPDYLKSQLQAAKDDTAGAIKEIAVSPEQSDTIIAQLLENLKQRSQKIATSIDKKQVTEALTANDLMDSQQARQAADNFIAARDKTINQVTQRLDKLEQDIRAAKANYAEMKQQAKEKADAAVKAMARIAFWSFVGLLIGAIISSVCGFWGVNTHPHYKKLRA</sequence>
<name>A0A1S8YK72_9GAMM</name>
<keyword evidence="2" id="KW-0472">Membrane</keyword>
<dbReference type="AlphaFoldDB" id="A0A1S8YK72"/>